<dbReference type="EMBL" id="MU971335">
    <property type="protein sequence ID" value="KAK9241447.1"/>
    <property type="molecule type" value="Genomic_DNA"/>
</dbReference>
<evidence type="ECO:0000313" key="2">
    <source>
        <dbReference type="Proteomes" id="UP001433508"/>
    </source>
</evidence>
<comment type="caution">
    <text evidence="1">The sequence shown here is derived from an EMBL/GenBank/DDBJ whole genome shotgun (WGS) entry which is preliminary data.</text>
</comment>
<proteinExistence type="predicted"/>
<accession>A0ACC3TEX0</accession>
<name>A0ACC3TEX0_LIPKO</name>
<evidence type="ECO:0000313" key="1">
    <source>
        <dbReference type="EMBL" id="KAK9241447.1"/>
    </source>
</evidence>
<keyword evidence="2" id="KW-1185">Reference proteome</keyword>
<dbReference type="Proteomes" id="UP001433508">
    <property type="component" value="Unassembled WGS sequence"/>
</dbReference>
<protein>
    <submittedName>
        <fullName evidence="1">Sodium/calcium exchanger protein-domain-containing protein</fullName>
    </submittedName>
</protein>
<sequence length="1092" mass="119478">MDHSTRRPSVANHRSFSVEDAQQELDIDRASSSARHRPVSSRRRSRQRHERPALATVHFTDDPSVGATAIIVPESRLHLHHHHHARDSGDNVPSEDGLPVNGEESSPTENTDETDGDDSGSTLIHATDGDDEFDDTSDTASIESFTLRERQDAINETHPFGIRIWKPALYKKSRSVQRLAEGDIHSAPGKKVSWVVWVGNYLWSFIFGIPLWIIIQIPACFCLVFFFWSLSAREYGRAFYNLANYFVFPFGKFVQLDQDEQYALEDEGEGRSLGEYEEWRTGSERGRLFFGPSSRRTTLHRSRPPSGGLEPIHETDGLLNSLGGPNDEDVNGTGATGDAGMASSSNVSDTSIESGMPYATKRRLFGRGQWNLGRIIFYLCFYLLVYPALLVVAAICWFMVFSIPMARVTVHLSSHLRRHPLALSFHHDRSMTRHDESFENTSILLCTYRAFGWNYYKYTVDGTNVILLNLMFVVVFTIFDQYLISRILGPSTFVTTPGVIFVLAISSVIPLAYFIGQAVASISAQSSMGMGAAINACFSTIVEVFLYCVALTEGKGRLVEGSVIGSILAGVLVMPGLSMCSGAIKRKTQRYNPKSAGVSSTMLLFAVIGAFAPTLFYQIYGSYQLNCVPCTSREIPEPVNGVKATCRRCQFFLDPLTNDEFYKSAVKPFTYICAVLLFVSYVIGLWFTLRTHAAMIWQTNPSSSNQPVVTVSDGQPGGAPVPAGDGSTPLAVIDFPYDVVGGSSASMGNTINSHKLKIPLFSGQRTDPVQELPLIDLRTDANSNRSATATTTTTTTTTPPVPAAGTDSKTTTTPMKTSAAQTTGAANLTVPKPAPPGTNSRRGSLRNIFRSKSEPSKSKLPIYEHPPSPAFAAEPGSPLPVGAEAQTEQQHSSGGHDAPNWSRLKSTIILLGATILYAVIAEILVDTVDVVLNSVAIDEKFLGITLFALVPNTTEFLNAISFAMNGNIALSMEIGSAYVLQVCLLQIPALILFSVWNYTAAENLRDYSFSLVFPRWDLVVVVLCVFLLSYIYAEGRSNYFKGSILLLSYLVVMGGFWFSGTTGEARLSSVPQDSLGSGPVFIVPGMLYGFDI</sequence>
<gene>
    <name evidence="1" type="ORF">V1525DRAFT_393173</name>
</gene>
<reference evidence="2" key="1">
    <citation type="journal article" date="2024" name="Front. Bioeng. Biotechnol.">
        <title>Genome-scale model development and genomic sequencing of the oleaginous clade Lipomyces.</title>
        <authorList>
            <person name="Czajka J.J."/>
            <person name="Han Y."/>
            <person name="Kim J."/>
            <person name="Mondo S.J."/>
            <person name="Hofstad B.A."/>
            <person name="Robles A."/>
            <person name="Haridas S."/>
            <person name="Riley R."/>
            <person name="LaButti K."/>
            <person name="Pangilinan J."/>
            <person name="Andreopoulos W."/>
            <person name="Lipzen A."/>
            <person name="Yan J."/>
            <person name="Wang M."/>
            <person name="Ng V."/>
            <person name="Grigoriev I.V."/>
            <person name="Spatafora J.W."/>
            <person name="Magnuson J.K."/>
            <person name="Baker S.E."/>
            <person name="Pomraning K.R."/>
        </authorList>
    </citation>
    <scope>NUCLEOTIDE SEQUENCE [LARGE SCALE GENOMIC DNA]</scope>
    <source>
        <strain evidence="2">CBS 7786</strain>
    </source>
</reference>
<organism evidence="1 2">
    <name type="scientific">Lipomyces kononenkoae</name>
    <name type="common">Yeast</name>
    <dbReference type="NCBI Taxonomy" id="34357"/>
    <lineage>
        <taxon>Eukaryota</taxon>
        <taxon>Fungi</taxon>
        <taxon>Dikarya</taxon>
        <taxon>Ascomycota</taxon>
        <taxon>Saccharomycotina</taxon>
        <taxon>Lipomycetes</taxon>
        <taxon>Lipomycetales</taxon>
        <taxon>Lipomycetaceae</taxon>
        <taxon>Lipomyces</taxon>
    </lineage>
</organism>